<accession>X1D215</accession>
<comment type="caution">
    <text evidence="1">The sequence shown here is derived from an EMBL/GenBank/DDBJ whole genome shotgun (WGS) entry which is preliminary data.</text>
</comment>
<sequence length="45" mass="4879">MPKTRYSEVDKECPICGGIIWGKGQKVLLEGAKITVCDNCAQHGT</sequence>
<dbReference type="EMBL" id="BART01028451">
    <property type="protein sequence ID" value="GAG90516.1"/>
    <property type="molecule type" value="Genomic_DNA"/>
</dbReference>
<organism evidence="1">
    <name type="scientific">marine sediment metagenome</name>
    <dbReference type="NCBI Taxonomy" id="412755"/>
    <lineage>
        <taxon>unclassified sequences</taxon>
        <taxon>metagenomes</taxon>
        <taxon>ecological metagenomes</taxon>
    </lineage>
</organism>
<dbReference type="AlphaFoldDB" id="X1D215"/>
<protein>
    <submittedName>
        <fullName evidence="1">Uncharacterized protein</fullName>
    </submittedName>
</protein>
<gene>
    <name evidence="1" type="ORF">S01H4_50160</name>
</gene>
<reference evidence="1" key="1">
    <citation type="journal article" date="2014" name="Front. Microbiol.">
        <title>High frequency of phylogenetically diverse reductive dehalogenase-homologous genes in deep subseafloor sedimentary metagenomes.</title>
        <authorList>
            <person name="Kawai M."/>
            <person name="Futagami T."/>
            <person name="Toyoda A."/>
            <person name="Takaki Y."/>
            <person name="Nishi S."/>
            <person name="Hori S."/>
            <person name="Arai W."/>
            <person name="Tsubouchi T."/>
            <person name="Morono Y."/>
            <person name="Uchiyama I."/>
            <person name="Ito T."/>
            <person name="Fujiyama A."/>
            <person name="Inagaki F."/>
            <person name="Takami H."/>
        </authorList>
    </citation>
    <scope>NUCLEOTIDE SEQUENCE</scope>
    <source>
        <strain evidence="1">Expedition CK06-06</strain>
    </source>
</reference>
<evidence type="ECO:0000313" key="1">
    <source>
        <dbReference type="EMBL" id="GAG90516.1"/>
    </source>
</evidence>
<name>X1D215_9ZZZZ</name>
<proteinExistence type="predicted"/>
<feature type="non-terminal residue" evidence="1">
    <location>
        <position position="45"/>
    </location>
</feature>